<dbReference type="Pfam" id="PF00275">
    <property type="entry name" value="EPSP_synthase"/>
    <property type="match status" value="1"/>
</dbReference>
<feature type="domain" description="Enolpyruvate transferase" evidence="16">
    <location>
        <begin position="9"/>
        <end position="248"/>
    </location>
</feature>
<keyword evidence="5" id="KW-0808">Transferase</keyword>
<comment type="pathway">
    <text evidence="2">Cell wall biogenesis; peptidoglycan biosynthesis.</text>
</comment>
<dbReference type="EC" id="2.5.1.7" evidence="11"/>
<dbReference type="PANTHER" id="PTHR43783">
    <property type="entry name" value="UDP-N-ACETYLGLUCOSAMINE 1-CARBOXYVINYLTRANSFERASE"/>
    <property type="match status" value="1"/>
</dbReference>
<evidence type="ECO:0000256" key="12">
    <source>
        <dbReference type="ARBA" id="ARBA00039754"/>
    </source>
</evidence>
<evidence type="ECO:0000256" key="6">
    <source>
        <dbReference type="ARBA" id="ARBA00022960"/>
    </source>
</evidence>
<dbReference type="PANTHER" id="PTHR43783:SF1">
    <property type="entry name" value="UDP-N-ACETYLGLUCOSAMINE 1-CARBOXYVINYLTRANSFERASE"/>
    <property type="match status" value="1"/>
</dbReference>
<evidence type="ECO:0000256" key="4">
    <source>
        <dbReference type="ARBA" id="ARBA00022618"/>
    </source>
</evidence>
<comment type="subcellular location">
    <subcellularLocation>
        <location evidence="1">Cytoplasm</location>
    </subcellularLocation>
</comment>
<dbReference type="InterPro" id="IPR001986">
    <property type="entry name" value="Enolpyruvate_Tfrase_dom"/>
</dbReference>
<proteinExistence type="inferred from homology"/>
<dbReference type="InterPro" id="IPR036968">
    <property type="entry name" value="Enolpyruvate_Tfrase_sf"/>
</dbReference>
<keyword evidence="6" id="KW-0133">Cell shape</keyword>
<evidence type="ECO:0000256" key="10">
    <source>
        <dbReference type="ARBA" id="ARBA00038367"/>
    </source>
</evidence>
<dbReference type="GO" id="GO:0009252">
    <property type="term" value="P:peptidoglycan biosynthetic process"/>
    <property type="evidence" value="ECO:0007669"/>
    <property type="project" value="UniProtKB-KW"/>
</dbReference>
<dbReference type="EMBL" id="UINC01110662">
    <property type="protein sequence ID" value="SVC78317.1"/>
    <property type="molecule type" value="Genomic_DNA"/>
</dbReference>
<dbReference type="SUPFAM" id="SSF55205">
    <property type="entry name" value="EPT/RTPC-like"/>
    <property type="match status" value="1"/>
</dbReference>
<feature type="non-terminal residue" evidence="17">
    <location>
        <position position="248"/>
    </location>
</feature>
<dbReference type="GO" id="GO:0005737">
    <property type="term" value="C:cytoplasm"/>
    <property type="evidence" value="ECO:0007669"/>
    <property type="project" value="UniProtKB-SubCell"/>
</dbReference>
<evidence type="ECO:0000256" key="5">
    <source>
        <dbReference type="ARBA" id="ARBA00022679"/>
    </source>
</evidence>
<evidence type="ECO:0000256" key="11">
    <source>
        <dbReference type="ARBA" id="ARBA00039108"/>
    </source>
</evidence>
<keyword evidence="4" id="KW-0132">Cell division</keyword>
<dbReference type="Gene3D" id="3.65.10.10">
    <property type="entry name" value="Enolpyruvate transferase domain"/>
    <property type="match status" value="2"/>
</dbReference>
<keyword evidence="7" id="KW-0573">Peptidoglycan synthesis</keyword>
<gene>
    <name evidence="17" type="ORF">METZ01_LOCUS331171</name>
</gene>
<evidence type="ECO:0000259" key="16">
    <source>
        <dbReference type="Pfam" id="PF00275"/>
    </source>
</evidence>
<evidence type="ECO:0000256" key="15">
    <source>
        <dbReference type="ARBA" id="ARBA00047527"/>
    </source>
</evidence>
<evidence type="ECO:0000256" key="2">
    <source>
        <dbReference type="ARBA" id="ARBA00004752"/>
    </source>
</evidence>
<dbReference type="GO" id="GO:0008360">
    <property type="term" value="P:regulation of cell shape"/>
    <property type="evidence" value="ECO:0007669"/>
    <property type="project" value="UniProtKB-KW"/>
</dbReference>
<evidence type="ECO:0000256" key="8">
    <source>
        <dbReference type="ARBA" id="ARBA00023306"/>
    </source>
</evidence>
<name>A0A382PZP4_9ZZZZ</name>
<comment type="catalytic activity">
    <reaction evidence="15">
        <text>phosphoenolpyruvate + UDP-N-acetyl-alpha-D-glucosamine = UDP-N-acetyl-3-O-(1-carboxyvinyl)-alpha-D-glucosamine + phosphate</text>
        <dbReference type="Rhea" id="RHEA:18681"/>
        <dbReference type="ChEBI" id="CHEBI:43474"/>
        <dbReference type="ChEBI" id="CHEBI:57705"/>
        <dbReference type="ChEBI" id="CHEBI:58702"/>
        <dbReference type="ChEBI" id="CHEBI:68483"/>
        <dbReference type="EC" id="2.5.1.7"/>
    </reaction>
</comment>
<evidence type="ECO:0000256" key="3">
    <source>
        <dbReference type="ARBA" id="ARBA00022490"/>
    </source>
</evidence>
<evidence type="ECO:0000256" key="1">
    <source>
        <dbReference type="ARBA" id="ARBA00004496"/>
    </source>
</evidence>
<organism evidence="17">
    <name type="scientific">marine metagenome</name>
    <dbReference type="NCBI Taxonomy" id="408172"/>
    <lineage>
        <taxon>unclassified sequences</taxon>
        <taxon>metagenomes</taxon>
        <taxon>ecological metagenomes</taxon>
    </lineage>
</organism>
<protein>
    <recommendedName>
        <fullName evidence="12">UDP-N-acetylglucosamine 1-carboxyvinyltransferase</fullName>
        <ecNumber evidence="11">2.5.1.7</ecNumber>
    </recommendedName>
    <alternativeName>
        <fullName evidence="13">Enoylpyruvate transferase</fullName>
    </alternativeName>
    <alternativeName>
        <fullName evidence="14">UDP-N-acetylglucosamine enolpyruvyl transferase</fullName>
    </alternativeName>
</protein>
<accession>A0A382PZP4</accession>
<evidence type="ECO:0000313" key="17">
    <source>
        <dbReference type="EMBL" id="SVC78317.1"/>
    </source>
</evidence>
<dbReference type="GO" id="GO:0051301">
    <property type="term" value="P:cell division"/>
    <property type="evidence" value="ECO:0007669"/>
    <property type="project" value="UniProtKB-KW"/>
</dbReference>
<evidence type="ECO:0000256" key="13">
    <source>
        <dbReference type="ARBA" id="ARBA00042443"/>
    </source>
</evidence>
<keyword evidence="3" id="KW-0963">Cytoplasm</keyword>
<evidence type="ECO:0000256" key="9">
    <source>
        <dbReference type="ARBA" id="ARBA00023316"/>
    </source>
</evidence>
<dbReference type="InterPro" id="IPR013792">
    <property type="entry name" value="RNA3'P_cycl/enolpyr_Trfase_a/b"/>
</dbReference>
<comment type="similarity">
    <text evidence="10">Belongs to the EPSP synthase family. MurA subfamily.</text>
</comment>
<dbReference type="InterPro" id="IPR050068">
    <property type="entry name" value="MurA_subfamily"/>
</dbReference>
<evidence type="ECO:0000256" key="14">
    <source>
        <dbReference type="ARBA" id="ARBA00042842"/>
    </source>
</evidence>
<keyword evidence="9" id="KW-0961">Cell wall biogenesis/degradation</keyword>
<keyword evidence="8" id="KW-0131">Cell cycle</keyword>
<reference evidence="17" key="1">
    <citation type="submission" date="2018-05" db="EMBL/GenBank/DDBJ databases">
        <authorList>
            <person name="Lanie J.A."/>
            <person name="Ng W.-L."/>
            <person name="Kazmierczak K.M."/>
            <person name="Andrzejewski T.M."/>
            <person name="Davidsen T.M."/>
            <person name="Wayne K.J."/>
            <person name="Tettelin H."/>
            <person name="Glass J.I."/>
            <person name="Rusch D."/>
            <person name="Podicherti R."/>
            <person name="Tsui H.-C.T."/>
            <person name="Winkler M.E."/>
        </authorList>
    </citation>
    <scope>NUCLEOTIDE SEQUENCE</scope>
</reference>
<evidence type="ECO:0000256" key="7">
    <source>
        <dbReference type="ARBA" id="ARBA00022984"/>
    </source>
</evidence>
<dbReference type="GO" id="GO:0071555">
    <property type="term" value="P:cell wall organization"/>
    <property type="evidence" value="ECO:0007669"/>
    <property type="project" value="UniProtKB-KW"/>
</dbReference>
<sequence>MASAEVLFVQGGRKLEGEAVVQGSKNAALPMLAASLLATEGKTVLHRVPPVKDVLVAMEVLRRLGAKIDYDLNEEIAVIDTRDVTETRLPEELTSRFRASLLFLGPLLARFRRAWISEVGGCTIGSRPTDYHYRGFARLGAKVEGVAGGGIDVVAEELAGSFMYCDLPSHTGVENLVMASCLARGESIIENAASDPEIVDFVALLEKMGAKIEGAGTRKVCITGVEGLVGAEHTVMHDRLDAGLLMMA</sequence>
<dbReference type="GO" id="GO:0008760">
    <property type="term" value="F:UDP-N-acetylglucosamine 1-carboxyvinyltransferase activity"/>
    <property type="evidence" value="ECO:0007669"/>
    <property type="project" value="UniProtKB-EC"/>
</dbReference>
<dbReference type="AlphaFoldDB" id="A0A382PZP4"/>